<dbReference type="AlphaFoldDB" id="A0A940YCP8"/>
<evidence type="ECO:0000313" key="4">
    <source>
        <dbReference type="EMBL" id="MBQ0930237.1"/>
    </source>
</evidence>
<dbReference type="EMBL" id="JAGQDD010000003">
    <property type="protein sequence ID" value="MBQ0930237.1"/>
    <property type="molecule type" value="Genomic_DNA"/>
</dbReference>
<dbReference type="Gene3D" id="3.40.50.360">
    <property type="match status" value="1"/>
</dbReference>
<gene>
    <name evidence="4" type="ORF">KAK03_07015</name>
</gene>
<evidence type="ECO:0000256" key="1">
    <source>
        <dbReference type="ARBA" id="ARBA00022630"/>
    </source>
</evidence>
<feature type="domain" description="NADPH-dependent FMN reductase-like" evidence="3">
    <location>
        <begin position="6"/>
        <end position="160"/>
    </location>
</feature>
<dbReference type="GO" id="GO:0016491">
    <property type="term" value="F:oxidoreductase activity"/>
    <property type="evidence" value="ECO:0007669"/>
    <property type="project" value="InterPro"/>
</dbReference>
<dbReference type="InterPro" id="IPR029039">
    <property type="entry name" value="Flavoprotein-like_sf"/>
</dbReference>
<dbReference type="InterPro" id="IPR005025">
    <property type="entry name" value="FMN_Rdtase-like_dom"/>
</dbReference>
<evidence type="ECO:0000313" key="5">
    <source>
        <dbReference type="Proteomes" id="UP000676246"/>
    </source>
</evidence>
<keyword evidence="5" id="KW-1185">Reference proteome</keyword>
<name>A0A940YCP8_9BURK</name>
<keyword evidence="2" id="KW-0288">FMN</keyword>
<evidence type="ECO:0000256" key="2">
    <source>
        <dbReference type="ARBA" id="ARBA00022643"/>
    </source>
</evidence>
<reference evidence="4 5" key="1">
    <citation type="submission" date="2021-04" db="EMBL/GenBank/DDBJ databases">
        <title>The genome sequence of Ideonella sp. 3Y2.</title>
        <authorList>
            <person name="Liu Y."/>
        </authorList>
    </citation>
    <scope>NUCLEOTIDE SEQUENCE [LARGE SCALE GENOMIC DNA]</scope>
    <source>
        <strain evidence="4 5">3Y2</strain>
    </source>
</reference>
<dbReference type="Pfam" id="PF03358">
    <property type="entry name" value="FMN_red"/>
    <property type="match status" value="1"/>
</dbReference>
<organism evidence="4 5">
    <name type="scientific">Ideonella alba</name>
    <dbReference type="NCBI Taxonomy" id="2824118"/>
    <lineage>
        <taxon>Bacteria</taxon>
        <taxon>Pseudomonadati</taxon>
        <taxon>Pseudomonadota</taxon>
        <taxon>Betaproteobacteria</taxon>
        <taxon>Burkholderiales</taxon>
        <taxon>Sphaerotilaceae</taxon>
        <taxon>Ideonella</taxon>
    </lineage>
</organism>
<dbReference type="PANTHER" id="PTHR43278">
    <property type="entry name" value="NAD(P)H-DEPENDENT FMN-CONTAINING OXIDOREDUCTASE YWQN-RELATED"/>
    <property type="match status" value="1"/>
</dbReference>
<accession>A0A940YCP8</accession>
<sequence length="187" mass="20150">MMDRHLLFLVASSRAAGHMGNTEALARHAAQALPASTRQTWLRLADLALPPFVDVRHTVGQYPPPEGGLKTLADALLDCTDLVAVSPVYWFSIPAPLKLALDHWSGLLRVPGLDFKARMAGKRFWAVSTSGNRAKAQPQFDSLALCAEFMGMRWMPPLWGAGGAPGAVQGDAAAWQAAAQWLLSHDA</sequence>
<protein>
    <submittedName>
        <fullName evidence="4">NAD(P)H-dependent oxidoreductase</fullName>
    </submittedName>
</protein>
<evidence type="ECO:0000259" key="3">
    <source>
        <dbReference type="Pfam" id="PF03358"/>
    </source>
</evidence>
<dbReference type="Proteomes" id="UP000676246">
    <property type="component" value="Unassembled WGS sequence"/>
</dbReference>
<dbReference type="InterPro" id="IPR051796">
    <property type="entry name" value="ISF_SsuE-like"/>
</dbReference>
<dbReference type="SUPFAM" id="SSF52218">
    <property type="entry name" value="Flavoproteins"/>
    <property type="match status" value="1"/>
</dbReference>
<keyword evidence="1" id="KW-0285">Flavoprotein</keyword>
<dbReference type="PANTHER" id="PTHR43278:SF4">
    <property type="entry name" value="NAD(P)H-DEPENDENT FMN-CONTAINING OXIDOREDUCTASE YWQN-RELATED"/>
    <property type="match status" value="1"/>
</dbReference>
<comment type="caution">
    <text evidence="4">The sequence shown here is derived from an EMBL/GenBank/DDBJ whole genome shotgun (WGS) entry which is preliminary data.</text>
</comment>
<proteinExistence type="predicted"/>